<dbReference type="PANTHER" id="PTHR34220:SF7">
    <property type="entry name" value="SENSOR HISTIDINE KINASE YPDA"/>
    <property type="match status" value="1"/>
</dbReference>
<evidence type="ECO:0000256" key="1">
    <source>
        <dbReference type="SAM" id="Phobius"/>
    </source>
</evidence>
<keyword evidence="1" id="KW-0472">Membrane</keyword>
<keyword evidence="1" id="KW-1133">Transmembrane helix</keyword>
<dbReference type="Pfam" id="PF06580">
    <property type="entry name" value="His_kinase"/>
    <property type="match status" value="1"/>
</dbReference>
<accession>A0A4R0Q4H1</accession>
<keyword evidence="4" id="KW-1185">Reference proteome</keyword>
<dbReference type="InterPro" id="IPR050640">
    <property type="entry name" value="Bact_2-comp_sensor_kinase"/>
</dbReference>
<dbReference type="SUPFAM" id="SSF55874">
    <property type="entry name" value="ATPase domain of HSP90 chaperone/DNA topoisomerase II/histidine kinase"/>
    <property type="match status" value="1"/>
</dbReference>
<proteinExistence type="predicted"/>
<dbReference type="EMBL" id="SJSO01000003">
    <property type="protein sequence ID" value="TCD28588.1"/>
    <property type="molecule type" value="Genomic_DNA"/>
</dbReference>
<feature type="domain" description="Signal transduction histidine kinase internal region" evidence="2">
    <location>
        <begin position="309"/>
        <end position="381"/>
    </location>
</feature>
<dbReference type="Gene3D" id="3.30.565.10">
    <property type="entry name" value="Histidine kinase-like ATPase, C-terminal domain"/>
    <property type="match status" value="1"/>
</dbReference>
<dbReference type="Proteomes" id="UP000293925">
    <property type="component" value="Unassembled WGS sequence"/>
</dbReference>
<dbReference type="GO" id="GO:0000155">
    <property type="term" value="F:phosphorelay sensor kinase activity"/>
    <property type="evidence" value="ECO:0007669"/>
    <property type="project" value="InterPro"/>
</dbReference>
<protein>
    <recommendedName>
        <fullName evidence="2">Signal transduction histidine kinase internal region domain-containing protein</fullName>
    </recommendedName>
</protein>
<dbReference type="OrthoDB" id="9809670at2"/>
<evidence type="ECO:0000313" key="3">
    <source>
        <dbReference type="EMBL" id="TCD28588.1"/>
    </source>
</evidence>
<evidence type="ECO:0000313" key="4">
    <source>
        <dbReference type="Proteomes" id="UP000293925"/>
    </source>
</evidence>
<evidence type="ECO:0000259" key="2">
    <source>
        <dbReference type="Pfam" id="PF06580"/>
    </source>
</evidence>
<feature type="transmembrane region" description="Helical" evidence="1">
    <location>
        <begin position="266"/>
        <end position="288"/>
    </location>
</feature>
<reference evidence="3 4" key="1">
    <citation type="submission" date="2019-02" db="EMBL/GenBank/DDBJ databases">
        <title>Pedobacter sp. RP-3-21 sp. nov., isolated from Arctic soil.</title>
        <authorList>
            <person name="Dahal R.H."/>
        </authorList>
    </citation>
    <scope>NUCLEOTIDE SEQUENCE [LARGE SCALE GENOMIC DNA]</scope>
    <source>
        <strain evidence="3 4">RP-3-21</strain>
    </source>
</reference>
<dbReference type="GO" id="GO:0016020">
    <property type="term" value="C:membrane"/>
    <property type="evidence" value="ECO:0007669"/>
    <property type="project" value="InterPro"/>
</dbReference>
<dbReference type="AlphaFoldDB" id="A0A4R0Q4H1"/>
<dbReference type="InterPro" id="IPR010559">
    <property type="entry name" value="Sig_transdc_His_kin_internal"/>
</dbReference>
<dbReference type="PANTHER" id="PTHR34220">
    <property type="entry name" value="SENSOR HISTIDINE KINASE YPDA"/>
    <property type="match status" value="1"/>
</dbReference>
<dbReference type="RefSeq" id="WP_131527586.1">
    <property type="nucleotide sequence ID" value="NZ_SJSO01000003.1"/>
</dbReference>
<name>A0A4R0Q4H1_9SPHI</name>
<organism evidence="3 4">
    <name type="scientific">Pedobacter psychrodurus</name>
    <dbReference type="NCBI Taxonomy" id="2530456"/>
    <lineage>
        <taxon>Bacteria</taxon>
        <taxon>Pseudomonadati</taxon>
        <taxon>Bacteroidota</taxon>
        <taxon>Sphingobacteriia</taxon>
        <taxon>Sphingobacteriales</taxon>
        <taxon>Sphingobacteriaceae</taxon>
        <taxon>Pedobacter</taxon>
    </lineage>
</organism>
<sequence>MLYLQITDEEEILAKPMNHKKYSWPIFLFFSCIQVVFGQDSSTREKQYLHFETAVTASGQINEYVKGGISYVYTSGGFIRIKRPDDFTGLVYKTNFKNSSSGGLINTQQKTQAENILNPDVSLYLLPGSEFFIDILEEKSGRQVYRYVIKRPKLIPKINFYKFVNGQRILFHTSSQSAQYGELSLSPTEKTGINAPVRNDFKNLDVAYRFINLSTRKSVSGILQGDIDDLKLEANTAYELRVNYAVQTELSSIISIKVSHHLYRSVSTYVILAIFILIVAFLLVARGLKNKVIRSEKKQQKMEEAAIRLQSLLNPHFTFNALSSIQGLINTYRIDDANHYLQEFSLLLRETLAKSQNVYNRLDQELEMMRIYIRLEALRFNFIWDIEIDAEINTSEIEIPTLIIQPLIENAVKHGISNLGEKGKLLVSCKKGNQDNSFAVIIEDNGIWLDNISVSGYGLSITEERIRAINKLNNEQHLTLKFNKQPGTQAVLTFDNWIDI</sequence>
<comment type="caution">
    <text evidence="3">The sequence shown here is derived from an EMBL/GenBank/DDBJ whole genome shotgun (WGS) entry which is preliminary data.</text>
</comment>
<dbReference type="InterPro" id="IPR036890">
    <property type="entry name" value="HATPase_C_sf"/>
</dbReference>
<keyword evidence="1" id="KW-0812">Transmembrane</keyword>
<gene>
    <name evidence="3" type="ORF">EZ456_04150</name>
</gene>